<comment type="subcellular location">
    <subcellularLocation>
        <location evidence="1 5">Periplasm</location>
    </subcellularLocation>
</comment>
<dbReference type="InterPro" id="IPR011042">
    <property type="entry name" value="6-blade_b-propeller_TolB-like"/>
</dbReference>
<feature type="domain" description="TolB N-terminal" evidence="6">
    <location>
        <begin position="29"/>
        <end position="131"/>
    </location>
</feature>
<sequence precursor="true">MVHMKKLLSGCISLCLMLVTLVHTAQAGLTIDITGGAATQLPIAIVPFAGEVGLPQNLTEVIGADLQRSGQFKLVSPAGIVPQPHEPAEINYPAWRGRGADAIVIGSVSRTPDGRMEIRFRLLDAAKQEQLAGFSYIVATSQLRSTAHKIADVIYQKLTGDQGVFSTRIAYVVKHSGRYELQVSDADGYGAQTIVNSKESIISPAWSPDGSRLAYVSFEKKKPVVYVQSLLSGGRNIVANFKGSNSAPSWSPDGRKLAIVLTRDGNSQLYLINADGSGLARWSVSSGIDTEPDWSADGKWIIFTSDRGGSPQVYRMPANGGDARRLTFEGNYNVSPQFSPDGKSFAFIQRNSGRFNVAVQDLETNQVQVLTDSALDESPSFAPNGKMILYATQVGGRGILAAVSSDGRTKQRLSVQSGDIREPAWGPFVK</sequence>
<dbReference type="EMBL" id="SMCO01000014">
    <property type="protein sequence ID" value="TCV83798.1"/>
    <property type="molecule type" value="Genomic_DNA"/>
</dbReference>
<dbReference type="GO" id="GO:0051301">
    <property type="term" value="P:cell division"/>
    <property type="evidence" value="ECO:0007669"/>
    <property type="project" value="UniProtKB-UniRule"/>
</dbReference>
<dbReference type="HAMAP" id="MF_00671">
    <property type="entry name" value="TolB"/>
    <property type="match status" value="1"/>
</dbReference>
<organism evidence="7 8">
    <name type="scientific">Sulfurirhabdus autotrophica</name>
    <dbReference type="NCBI Taxonomy" id="1706046"/>
    <lineage>
        <taxon>Bacteria</taxon>
        <taxon>Pseudomonadati</taxon>
        <taxon>Pseudomonadota</taxon>
        <taxon>Betaproteobacteria</taxon>
        <taxon>Nitrosomonadales</taxon>
        <taxon>Sulfuricellaceae</taxon>
        <taxon>Sulfurirhabdus</taxon>
    </lineage>
</organism>
<feature type="chain" id="PRO_5021049129" description="Tol-Pal system protein TolB" evidence="5">
    <location>
        <begin position="28"/>
        <end position="430"/>
    </location>
</feature>
<dbReference type="GO" id="GO:0042597">
    <property type="term" value="C:periplasmic space"/>
    <property type="evidence" value="ECO:0007669"/>
    <property type="project" value="UniProtKB-SubCell"/>
</dbReference>
<evidence type="ECO:0000256" key="1">
    <source>
        <dbReference type="ARBA" id="ARBA00004418"/>
    </source>
</evidence>
<keyword evidence="5" id="KW-0132">Cell division</keyword>
<comment type="subunit">
    <text evidence="5">The Tol-Pal system is composed of five core proteins: the inner membrane proteins TolA, TolQ and TolR, the periplasmic protein TolB and the outer membrane protein Pal. They form a network linking the inner and outer membranes and the peptidoglycan layer.</text>
</comment>
<dbReference type="Gene3D" id="2.120.10.30">
    <property type="entry name" value="TolB, C-terminal domain"/>
    <property type="match status" value="1"/>
</dbReference>
<evidence type="ECO:0000256" key="5">
    <source>
        <dbReference type="HAMAP-Rule" id="MF_00671"/>
    </source>
</evidence>
<dbReference type="PANTHER" id="PTHR36842">
    <property type="entry name" value="PROTEIN TOLB HOMOLOG"/>
    <property type="match status" value="1"/>
</dbReference>
<keyword evidence="5" id="KW-0131">Cell cycle</keyword>
<name>A0A4R3XZL6_9PROT</name>
<proteinExistence type="inferred from homology"/>
<dbReference type="SUPFAM" id="SSF69304">
    <property type="entry name" value="Tricorn protease N-terminal domain"/>
    <property type="match status" value="1"/>
</dbReference>
<dbReference type="Proteomes" id="UP000295367">
    <property type="component" value="Unassembled WGS sequence"/>
</dbReference>
<reference evidence="7 8" key="1">
    <citation type="submission" date="2019-03" db="EMBL/GenBank/DDBJ databases">
        <title>Genomic Encyclopedia of Type Strains, Phase IV (KMG-IV): sequencing the most valuable type-strain genomes for metagenomic binning, comparative biology and taxonomic classification.</title>
        <authorList>
            <person name="Goeker M."/>
        </authorList>
    </citation>
    <scope>NUCLEOTIDE SEQUENCE [LARGE SCALE GENOMIC DNA]</scope>
    <source>
        <strain evidence="7 8">DSM 100309</strain>
    </source>
</reference>
<evidence type="ECO:0000313" key="7">
    <source>
        <dbReference type="EMBL" id="TCV83798.1"/>
    </source>
</evidence>
<evidence type="ECO:0000313" key="8">
    <source>
        <dbReference type="Proteomes" id="UP000295367"/>
    </source>
</evidence>
<dbReference type="Pfam" id="PF04052">
    <property type="entry name" value="TolB_N"/>
    <property type="match status" value="1"/>
</dbReference>
<feature type="signal peptide" evidence="5">
    <location>
        <begin position="1"/>
        <end position="27"/>
    </location>
</feature>
<dbReference type="PANTHER" id="PTHR36842:SF1">
    <property type="entry name" value="PROTEIN TOLB"/>
    <property type="match status" value="1"/>
</dbReference>
<dbReference type="NCBIfam" id="TIGR02800">
    <property type="entry name" value="propeller_TolB"/>
    <property type="match status" value="1"/>
</dbReference>
<comment type="caution">
    <text evidence="7">The sequence shown here is derived from an EMBL/GenBank/DDBJ whole genome shotgun (WGS) entry which is preliminary data.</text>
</comment>
<dbReference type="SUPFAM" id="SSF52964">
    <property type="entry name" value="TolB, N-terminal domain"/>
    <property type="match status" value="1"/>
</dbReference>
<evidence type="ECO:0000256" key="2">
    <source>
        <dbReference type="ARBA" id="ARBA00009820"/>
    </source>
</evidence>
<dbReference type="InterPro" id="IPR007195">
    <property type="entry name" value="TolB_N"/>
</dbReference>
<comment type="function">
    <text evidence="5">Part of the Tol-Pal system, which plays a role in outer membrane invagination during cell division and is important for maintaining outer membrane integrity.</text>
</comment>
<dbReference type="Gene3D" id="3.40.50.10070">
    <property type="entry name" value="TolB, N-terminal domain"/>
    <property type="match status" value="1"/>
</dbReference>
<keyword evidence="4 5" id="KW-0574">Periplasm</keyword>
<protein>
    <recommendedName>
        <fullName evidence="5">Tol-Pal system protein TolB</fullName>
    </recommendedName>
</protein>
<evidence type="ECO:0000259" key="6">
    <source>
        <dbReference type="Pfam" id="PF04052"/>
    </source>
</evidence>
<dbReference type="InterPro" id="IPR011659">
    <property type="entry name" value="WD40"/>
</dbReference>
<dbReference type="InterPro" id="IPR014167">
    <property type="entry name" value="Tol-Pal_TolB"/>
</dbReference>
<dbReference type="Pfam" id="PF07676">
    <property type="entry name" value="PD40"/>
    <property type="match status" value="5"/>
</dbReference>
<keyword evidence="3 5" id="KW-0732">Signal</keyword>
<dbReference type="AlphaFoldDB" id="A0A4R3XZL6"/>
<dbReference type="GO" id="GO:0017038">
    <property type="term" value="P:protein import"/>
    <property type="evidence" value="ECO:0007669"/>
    <property type="project" value="InterPro"/>
</dbReference>
<evidence type="ECO:0000256" key="3">
    <source>
        <dbReference type="ARBA" id="ARBA00022729"/>
    </source>
</evidence>
<keyword evidence="8" id="KW-1185">Reference proteome</keyword>
<evidence type="ECO:0000256" key="4">
    <source>
        <dbReference type="ARBA" id="ARBA00022764"/>
    </source>
</evidence>
<accession>A0A4R3XZL6</accession>
<comment type="similarity">
    <text evidence="2 5">Belongs to the TolB family.</text>
</comment>
<gene>
    <name evidence="5" type="primary">tolB</name>
    <name evidence="7" type="ORF">EDC63_114108</name>
</gene>